<feature type="region of interest" description="Disordered" evidence="1">
    <location>
        <begin position="157"/>
        <end position="176"/>
    </location>
</feature>
<keyword evidence="4" id="KW-1185">Reference proteome</keyword>
<feature type="compositionally biased region" description="Basic and acidic residues" evidence="1">
    <location>
        <begin position="157"/>
        <end position="168"/>
    </location>
</feature>
<dbReference type="PROSITE" id="PS50172">
    <property type="entry name" value="BRCT"/>
    <property type="match status" value="1"/>
</dbReference>
<evidence type="ECO:0000259" key="2">
    <source>
        <dbReference type="PROSITE" id="PS50172"/>
    </source>
</evidence>
<feature type="compositionally biased region" description="Basic residues" evidence="1">
    <location>
        <begin position="21"/>
        <end position="38"/>
    </location>
</feature>
<dbReference type="Pfam" id="PF00533">
    <property type="entry name" value="BRCT"/>
    <property type="match status" value="1"/>
</dbReference>
<dbReference type="SUPFAM" id="SSF52113">
    <property type="entry name" value="BRCT domain"/>
    <property type="match status" value="1"/>
</dbReference>
<dbReference type="SMART" id="SM00292">
    <property type="entry name" value="BRCT"/>
    <property type="match status" value="1"/>
</dbReference>
<dbReference type="Gene3D" id="3.40.50.10190">
    <property type="entry name" value="BRCT domain"/>
    <property type="match status" value="1"/>
</dbReference>
<dbReference type="AlphaFoldDB" id="A0AAD2G9S7"/>
<proteinExistence type="predicted"/>
<reference evidence="3" key="1">
    <citation type="submission" date="2023-08" db="EMBL/GenBank/DDBJ databases">
        <authorList>
            <person name="Audoor S."/>
            <person name="Bilcke G."/>
        </authorList>
    </citation>
    <scope>NUCLEOTIDE SEQUENCE</scope>
</reference>
<dbReference type="InterPro" id="IPR036420">
    <property type="entry name" value="BRCT_dom_sf"/>
</dbReference>
<feature type="region of interest" description="Disordered" evidence="1">
    <location>
        <begin position="1"/>
        <end position="49"/>
    </location>
</feature>
<feature type="domain" description="BRCT" evidence="2">
    <location>
        <begin position="48"/>
        <end position="148"/>
    </location>
</feature>
<comment type="caution">
    <text evidence="3">The sequence shown here is derived from an EMBL/GenBank/DDBJ whole genome shotgun (WGS) entry which is preliminary data.</text>
</comment>
<dbReference type="EMBL" id="CAKOGP040002313">
    <property type="protein sequence ID" value="CAJ1966670.1"/>
    <property type="molecule type" value="Genomic_DNA"/>
</dbReference>
<dbReference type="Proteomes" id="UP001295423">
    <property type="component" value="Unassembled WGS sequence"/>
</dbReference>
<organism evidence="3 4">
    <name type="scientific">Cylindrotheca closterium</name>
    <dbReference type="NCBI Taxonomy" id="2856"/>
    <lineage>
        <taxon>Eukaryota</taxon>
        <taxon>Sar</taxon>
        <taxon>Stramenopiles</taxon>
        <taxon>Ochrophyta</taxon>
        <taxon>Bacillariophyta</taxon>
        <taxon>Bacillariophyceae</taxon>
        <taxon>Bacillariophycidae</taxon>
        <taxon>Bacillariales</taxon>
        <taxon>Bacillariaceae</taxon>
        <taxon>Cylindrotheca</taxon>
    </lineage>
</organism>
<evidence type="ECO:0000313" key="3">
    <source>
        <dbReference type="EMBL" id="CAJ1966670.1"/>
    </source>
</evidence>
<dbReference type="InterPro" id="IPR001357">
    <property type="entry name" value="BRCT_dom"/>
</dbReference>
<sequence>MVTVVIPKGQKDAKTSAKQPTQRKRKSPKVTKKDKKKQGSQQQKSSRKQVLPLKGVVLSISTLNDSKGNTGGEVNYSSAAQLCRDLGAEVLGQVGKRVKYMICTKSAVEQATQRVRKAHKKGILIVNIDWLEKCKQEKKLLSVENYLMDEEAKVAIESRQKKQDKTANDDGGIEVPPDDAGWTEAIALGCCCVCHENRTANECQWCKDLPCAKQ</sequence>
<evidence type="ECO:0000313" key="4">
    <source>
        <dbReference type="Proteomes" id="UP001295423"/>
    </source>
</evidence>
<protein>
    <recommendedName>
        <fullName evidence="2">BRCT domain-containing protein</fullName>
    </recommendedName>
</protein>
<accession>A0AAD2G9S7</accession>
<name>A0AAD2G9S7_9STRA</name>
<gene>
    <name evidence="3" type="ORF">CYCCA115_LOCUS22253</name>
</gene>
<evidence type="ECO:0000256" key="1">
    <source>
        <dbReference type="SAM" id="MobiDB-lite"/>
    </source>
</evidence>